<evidence type="ECO:0000313" key="5">
    <source>
        <dbReference type="Proteomes" id="UP000297258"/>
    </source>
</evidence>
<dbReference type="AlphaFoldDB" id="A0A4Y9T3Y1"/>
<keyword evidence="1" id="KW-0175">Coiled coil</keyword>
<organism evidence="4 5">
    <name type="scientific">Massilia horti</name>
    <dbReference type="NCBI Taxonomy" id="2562153"/>
    <lineage>
        <taxon>Bacteria</taxon>
        <taxon>Pseudomonadati</taxon>
        <taxon>Pseudomonadota</taxon>
        <taxon>Betaproteobacteria</taxon>
        <taxon>Burkholderiales</taxon>
        <taxon>Oxalobacteraceae</taxon>
        <taxon>Telluria group</taxon>
        <taxon>Massilia</taxon>
    </lineage>
</organism>
<protein>
    <submittedName>
        <fullName evidence="4">ATP-binding protein</fullName>
    </submittedName>
</protein>
<reference evidence="4 5" key="1">
    <citation type="submission" date="2019-03" db="EMBL/GenBank/DDBJ databases">
        <title>Draft genome of Massilia hortus sp. nov., a novel bacterial species of the Oxalobacteraceae family.</title>
        <authorList>
            <person name="Peta V."/>
            <person name="Raths R."/>
            <person name="Bucking H."/>
        </authorList>
    </citation>
    <scope>NUCLEOTIDE SEQUENCE [LARGE SCALE GENOMIC DNA]</scope>
    <source>
        <strain evidence="4 5">ONC3</strain>
    </source>
</reference>
<comment type="caution">
    <text evidence="4">The sequence shown here is derived from an EMBL/GenBank/DDBJ whole genome shotgun (WGS) entry which is preliminary data.</text>
</comment>
<evidence type="ECO:0000256" key="3">
    <source>
        <dbReference type="SAM" id="Phobius"/>
    </source>
</evidence>
<keyword evidence="3" id="KW-0812">Transmembrane</keyword>
<dbReference type="SUPFAM" id="SSF52540">
    <property type="entry name" value="P-loop containing nucleoside triphosphate hydrolases"/>
    <property type="match status" value="1"/>
</dbReference>
<keyword evidence="3" id="KW-0472">Membrane</keyword>
<dbReference type="GO" id="GO:0005524">
    <property type="term" value="F:ATP binding"/>
    <property type="evidence" value="ECO:0007669"/>
    <property type="project" value="UniProtKB-KW"/>
</dbReference>
<evidence type="ECO:0000256" key="1">
    <source>
        <dbReference type="SAM" id="Coils"/>
    </source>
</evidence>
<feature type="coiled-coil region" evidence="1">
    <location>
        <begin position="316"/>
        <end position="350"/>
    </location>
</feature>
<evidence type="ECO:0000256" key="2">
    <source>
        <dbReference type="SAM" id="MobiDB-lite"/>
    </source>
</evidence>
<feature type="transmembrane region" description="Helical" evidence="3">
    <location>
        <begin position="1116"/>
        <end position="1134"/>
    </location>
</feature>
<feature type="coiled-coil region" evidence="1">
    <location>
        <begin position="479"/>
        <end position="534"/>
    </location>
</feature>
<dbReference type="InterPro" id="IPR021979">
    <property type="entry name" value="DUF3584"/>
</dbReference>
<name>A0A4Y9T3Y1_9BURK</name>
<proteinExistence type="predicted"/>
<keyword evidence="3" id="KW-1133">Transmembrane helix</keyword>
<dbReference type="Proteomes" id="UP000297258">
    <property type="component" value="Unassembled WGS sequence"/>
</dbReference>
<dbReference type="InterPro" id="IPR027417">
    <property type="entry name" value="P-loop_NTPase"/>
</dbReference>
<keyword evidence="4" id="KW-0067">ATP-binding</keyword>
<keyword evidence="5" id="KW-1185">Reference proteome</keyword>
<dbReference type="OrthoDB" id="9810371at2"/>
<sequence length="1223" mass="138086">MIADNPAPASRFALNRVIMVDSYTAGRITELPLQGGTAITGRNGRGKTSLLKLIPAFFGERPDRIVRPVSNQQNFARYYLPRSTSYIVYEYYREDVTCCAILCGDPSGDSVEYRFVGGAYQRDWFVHEDGKSLVASANLLERFKLRGVVCSRKMKLDEYRAIIQGKRAHGSDLKQHRRDVLAYSFCPSSQPLPHIERIVFGMFTRKTNFADLQRMIVATVTDAAGQISLGTERKKVESWPDAYHSYSAVMAHASRMEEVEAAYLASLAAEQELRTLHGRFQALDDSLRTDQTNLQLELEAAIEQEAAAGQKFTTMRSAILERIQKANLSIEDAERKLNVLSKQSEQFQKEGIAEKAALVDLESEILEANARLGERKSLLLREQSNIDVEYEALARKLDLEHSQRSHEFERQRSSSRRDHQHRMEEVAREFDAQQEHARQQAIPEEKQLQEALAAANVALGLAKAQLQSPQPDAGLVEIVAQQEANVAQAREKYDECAGQDALASKAYDRARHAFDQAESQLKVLHSEVSHAEARLETLLLQATPDQDSVLYALRAQHPQWTQDIAKVLREDLLTRTDLAPVLGEITDSIYGLRINLDAVETPLIADENALQRKVDATRDDIRKAKDRIAEQEAAITKLGADRLSAQRTADLCSGKAASAKAGLASAEKLLKSARANVQHSREAALEQARQTYVETERTCLDAKEQLTAQRKRVEEGVAQLVAQRLARKQEGDRELDQALAEIDGRAEEAEERYKENRAQIEDDRATKLKANGVDMAALGELDEKIKEAQDQLKSIGKARNHVAEWRLWLASEWSQRPVYENALTSARKDKAKEEQAKAACMKSWDEDKTIRARVLQTLRKRLAEIATEQQRVSKHLQLLEPYAIAAHSVPVFDPAWQLAALIGQYVLQVGELKSSEERLAREIDTIKKAFTAHRLSPPDQYYDTHRQTIGPDRAAQAREWVPAFKTWYTSEHLQYRHLLRVDARTIAEAVGDFRNRMDNFHRKVLQFNRELQESLNANQGFESIGQLSVEIVSSIRELEYWDTIEKVIDARADWLDGELVDLPPPAFATALRELLDHWHLKEGIQAELTNLVRIQGEVVENGNRRPFKKAEDLETISSNGLSYIVIVLIFVAFINRVRGKAPVNVVWALDEIKDLDLGNVELLMDILNRNNITLVSACPDPDPDVLALFRNRRSIKLDRCIYDPTCAAPTERQDRAQGGAKHV</sequence>
<dbReference type="RefSeq" id="WP_135190103.1">
    <property type="nucleotide sequence ID" value="NZ_SPUM01000081.1"/>
</dbReference>
<feature type="coiled-coil region" evidence="1">
    <location>
        <begin position="607"/>
        <end position="798"/>
    </location>
</feature>
<gene>
    <name evidence="4" type="ORF">E4O92_12500</name>
</gene>
<keyword evidence="4" id="KW-0547">Nucleotide-binding</keyword>
<evidence type="ECO:0000313" key="4">
    <source>
        <dbReference type="EMBL" id="TFW31763.1"/>
    </source>
</evidence>
<dbReference type="EMBL" id="SPUM01000081">
    <property type="protein sequence ID" value="TFW31763.1"/>
    <property type="molecule type" value="Genomic_DNA"/>
</dbReference>
<dbReference type="Pfam" id="PF12128">
    <property type="entry name" value="DUF3584"/>
    <property type="match status" value="1"/>
</dbReference>
<feature type="region of interest" description="Disordered" evidence="2">
    <location>
        <begin position="401"/>
        <end position="424"/>
    </location>
</feature>
<accession>A0A4Y9T3Y1</accession>